<dbReference type="PROSITE" id="PS51112">
    <property type="entry name" value="AMMECR1"/>
    <property type="match status" value="1"/>
</dbReference>
<dbReference type="Proteomes" id="UP000885738">
    <property type="component" value="Unassembled WGS sequence"/>
</dbReference>
<comment type="caution">
    <text evidence="2">The sequence shown here is derived from an EMBL/GenBank/DDBJ whole genome shotgun (WGS) entry which is preliminary data.</text>
</comment>
<dbReference type="Pfam" id="PF01871">
    <property type="entry name" value="AMMECR1"/>
    <property type="match status" value="1"/>
</dbReference>
<dbReference type="NCBIfam" id="TIGR00296">
    <property type="entry name" value="TIGR00296 family protein"/>
    <property type="match status" value="1"/>
</dbReference>
<organism evidence="2">
    <name type="scientific">Desulfofervidus auxilii</name>
    <dbReference type="NCBI Taxonomy" id="1621989"/>
    <lineage>
        <taxon>Bacteria</taxon>
        <taxon>Pseudomonadati</taxon>
        <taxon>Thermodesulfobacteriota</taxon>
        <taxon>Candidatus Desulfofervidia</taxon>
        <taxon>Candidatus Desulfofervidales</taxon>
        <taxon>Candidatus Desulfofervidaceae</taxon>
        <taxon>Candidatus Desulfofervidus</taxon>
    </lineage>
</organism>
<protein>
    <submittedName>
        <fullName evidence="2">AmmeMemoRadiSam system protein A</fullName>
    </submittedName>
</protein>
<gene>
    <name evidence="2" type="primary">amrA</name>
    <name evidence="2" type="ORF">ENI35_06945</name>
</gene>
<name>A0A7C1VPK4_DESA2</name>
<reference evidence="2" key="1">
    <citation type="journal article" date="2020" name="mSystems">
        <title>Genome- and Community-Level Interaction Insights into Carbon Utilization and Element Cycling Functions of Hydrothermarchaeota in Hydrothermal Sediment.</title>
        <authorList>
            <person name="Zhou Z."/>
            <person name="Liu Y."/>
            <person name="Xu W."/>
            <person name="Pan J."/>
            <person name="Luo Z.H."/>
            <person name="Li M."/>
        </authorList>
    </citation>
    <scope>NUCLEOTIDE SEQUENCE [LARGE SCALE GENOMIC DNA]</scope>
    <source>
        <strain evidence="2">HyVt-389</strain>
    </source>
</reference>
<dbReference type="PANTHER" id="PTHR13016:SF0">
    <property type="entry name" value="AMME SYNDROME CANDIDATE GENE 1 PROTEIN"/>
    <property type="match status" value="1"/>
</dbReference>
<dbReference type="InterPro" id="IPR002733">
    <property type="entry name" value="AMMECR1_domain"/>
</dbReference>
<dbReference type="Gene3D" id="3.30.1490.150">
    <property type="entry name" value="Hypothetical protein ph0010, domain 2"/>
    <property type="match status" value="1"/>
</dbReference>
<dbReference type="InterPro" id="IPR023473">
    <property type="entry name" value="AMMECR1"/>
</dbReference>
<dbReference type="HAMAP" id="MF_00645">
    <property type="entry name" value="AMMECR1"/>
    <property type="match status" value="1"/>
</dbReference>
<dbReference type="InterPro" id="IPR027623">
    <property type="entry name" value="AmmeMemoSam_A"/>
</dbReference>
<dbReference type="InterPro" id="IPR027485">
    <property type="entry name" value="AMMECR1_N"/>
</dbReference>
<sequence length="183" mass="20532">MKLSDEQKRFLLKLARDTIKAALDHRPLPKNTVDDPVLSRPCGAFVTLHKGGQLRGCIGSLIGERPLYITIQEMAIEAAFRDPRFPPLSAEELPQIEIEISVLSPLERITNVEQIEVGKHGIYLIKGFHRGVLLPQVATEYGWDRYKFLDNTCLKAGLPPGCWRSGAEIYIFSAEVFSEGNEK</sequence>
<dbReference type="NCBIfam" id="TIGR04335">
    <property type="entry name" value="AmmeMemoSam_A"/>
    <property type="match status" value="1"/>
</dbReference>
<dbReference type="SUPFAM" id="SSF143447">
    <property type="entry name" value="AMMECR1-like"/>
    <property type="match status" value="1"/>
</dbReference>
<dbReference type="InterPro" id="IPR036071">
    <property type="entry name" value="AMMECR1_dom_sf"/>
</dbReference>
<proteinExistence type="inferred from homology"/>
<feature type="domain" description="AMMECR1" evidence="1">
    <location>
        <begin position="6"/>
        <end position="183"/>
    </location>
</feature>
<dbReference type="Gene3D" id="3.30.700.20">
    <property type="entry name" value="Hypothetical protein ph0010, domain 1"/>
    <property type="match status" value="1"/>
</dbReference>
<evidence type="ECO:0000259" key="1">
    <source>
        <dbReference type="PROSITE" id="PS51112"/>
    </source>
</evidence>
<dbReference type="EMBL" id="DRIH01000252">
    <property type="protein sequence ID" value="HEC68522.1"/>
    <property type="molecule type" value="Genomic_DNA"/>
</dbReference>
<dbReference type="InterPro" id="IPR023472">
    <property type="entry name" value="Uncharacterised_MJ0810"/>
</dbReference>
<evidence type="ECO:0000313" key="2">
    <source>
        <dbReference type="EMBL" id="HEC68522.1"/>
    </source>
</evidence>
<accession>A0A7C1VPK4</accession>
<dbReference type="PANTHER" id="PTHR13016">
    <property type="entry name" value="AMMECR1 HOMOLOG"/>
    <property type="match status" value="1"/>
</dbReference>
<dbReference type="AlphaFoldDB" id="A0A7C1VPK4"/>